<evidence type="ECO:0000256" key="1">
    <source>
        <dbReference type="ARBA" id="ARBA00004613"/>
    </source>
</evidence>
<dbReference type="SMART" id="SM00112">
    <property type="entry name" value="CA"/>
    <property type="match status" value="4"/>
</dbReference>
<dbReference type="GO" id="GO:0004035">
    <property type="term" value="F:alkaline phosphatase activity"/>
    <property type="evidence" value="ECO:0007669"/>
    <property type="project" value="UniProtKB-EC"/>
</dbReference>
<dbReference type="InterPro" id="IPR001343">
    <property type="entry name" value="Hemolysn_Ca-bd"/>
</dbReference>
<dbReference type="EC" id="3.1.3.1" evidence="5"/>
<dbReference type="Proteomes" id="UP000593663">
    <property type="component" value="Chromosome 1"/>
</dbReference>
<dbReference type="Pfam" id="PF00028">
    <property type="entry name" value="Cadherin"/>
    <property type="match status" value="3"/>
</dbReference>
<dbReference type="PROSITE" id="PS50268">
    <property type="entry name" value="CADHERIN_2"/>
    <property type="match status" value="4"/>
</dbReference>
<protein>
    <submittedName>
        <fullName evidence="5">Alkaline phosphatase</fullName>
        <ecNumber evidence="5">3.1.3.1</ecNumber>
    </submittedName>
    <submittedName>
        <fullName evidence="6">Cadherin domain-containing protein</fullName>
    </submittedName>
</protein>
<dbReference type="GO" id="GO:0005509">
    <property type="term" value="F:calcium ion binding"/>
    <property type="evidence" value="ECO:0007669"/>
    <property type="project" value="InterPro"/>
</dbReference>
<reference evidence="8" key="5">
    <citation type="submission" date="2020-08" db="EMBL/GenBank/DDBJ databases">
        <title>Complete genome sequence of Sphingobium barthaii strain KK22, a high-molecular-weight polycyclic aromatic hydrocarbon-degrading soil bacterium.</title>
        <authorList>
            <person name="Mori J.F."/>
            <person name="Kanaly R.A."/>
        </authorList>
    </citation>
    <scope>NUCLEOTIDE SEQUENCE [LARGE SCALE GENOMIC DNA]</scope>
    <source>
        <strain evidence="8">KK22</strain>
    </source>
</reference>
<reference evidence="5" key="4">
    <citation type="submission" date="2017-10" db="EMBL/GenBank/DDBJ databases">
        <authorList>
            <person name="Banno H."/>
            <person name="Chua N.-H."/>
        </authorList>
    </citation>
    <scope>NUCLEOTIDE SEQUENCE</scope>
    <source>
        <strain evidence="5">OMI</strain>
    </source>
</reference>
<dbReference type="Gene3D" id="2.150.10.10">
    <property type="entry name" value="Serralysin-like metalloprotease, C-terminal"/>
    <property type="match status" value="6"/>
</dbReference>
<name>A0A292ZBQ8_SPHSA</name>
<dbReference type="PRINTS" id="PR00205">
    <property type="entry name" value="CADHERIN"/>
</dbReference>
<dbReference type="InterPro" id="IPR050557">
    <property type="entry name" value="RTX_toxin/Mannuronan_C5-epim"/>
</dbReference>
<evidence type="ECO:0000313" key="5">
    <source>
        <dbReference type="EMBL" id="GAY20284.1"/>
    </source>
</evidence>
<dbReference type="Pfam" id="PF00353">
    <property type="entry name" value="HemolysinCabind"/>
    <property type="match status" value="11"/>
</dbReference>
<dbReference type="Gene3D" id="2.60.40.60">
    <property type="entry name" value="Cadherins"/>
    <property type="match status" value="3"/>
</dbReference>
<reference evidence="6" key="6">
    <citation type="journal article" date="2021" name="Microbiol. Resour. Announc.">
        <title>Complete Genome Sequence of Sphingobium barthaii KK22, a High-Molecular-Weight Polycyclic Aromatic Hydrocarbon-Degrading Soil Bacterium.</title>
        <authorList>
            <person name="Mori J.F."/>
            <person name="Kanaly R.A."/>
        </authorList>
    </citation>
    <scope>NUCLEOTIDE SEQUENCE</scope>
    <source>
        <strain evidence="6">KK22</strain>
    </source>
</reference>
<dbReference type="SUPFAM" id="SSF49313">
    <property type="entry name" value="Cadherin-like"/>
    <property type="match status" value="4"/>
</dbReference>
<dbReference type="KEGG" id="sbar:H5V43_14335"/>
<dbReference type="SUPFAM" id="SSF51120">
    <property type="entry name" value="beta-Roll"/>
    <property type="match status" value="6"/>
</dbReference>
<dbReference type="Proteomes" id="UP000221538">
    <property type="component" value="Unassembled WGS sequence"/>
</dbReference>
<reference evidence="5" key="3">
    <citation type="submission" date="2017-10" db="EMBL/GenBank/DDBJ databases">
        <title>Bioaugmenting a lab-scale membrane bioreactor with Sphingobium fuliginis OMI to degrade 4-tert-butylphenol.</title>
        <authorList>
            <person name="Takada K."/>
            <person name="Shiba T."/>
            <person name="Soda S."/>
            <person name="Inoue D."/>
            <person name="Miyake M."/>
            <person name="Eguchi M."/>
            <person name="Ike M."/>
        </authorList>
    </citation>
    <scope>NUCLEOTIDE SEQUENCE</scope>
    <source>
        <strain evidence="5">OMI</strain>
    </source>
</reference>
<feature type="region of interest" description="Disordered" evidence="3">
    <location>
        <begin position="209"/>
        <end position="290"/>
    </location>
</feature>
<sequence length="1245" mass="125278">MANFFNVVGSQTITAGSEKDQFFAFTRLANLDTVRPDAVLAQLVWNSAILTGSAAAYQLTASNIQISMDLLMGGTGTDVIYGSNLSDAIFYNNGVIAGGFGSFDNIEQFWLGDGDDIIDLTAHGAGGIDYAKDVLVQAGLGNDVIIGGAGKDNLQGDGGNDIIFGWRGSDTISGGAGDDLLYGDDLGFNNISGDDTIDGGTGNDILYGGRGSDRMTGGDDDDILYGQAGGDNMSGGSGNDILHGDDADTNSNDTLNGDAGNDQLYGGAGSDELYGGSGEDMLDGGSGNDYMHGGAGNDTILAGAGNDVIDGSADVDTLVFSGNRMDYVFTLQTDGSYVAVDQRAGSPEGSKTVRNVEFFQFADMTTPSTALNAPPVITSNGGGSSAALAVDENGTAVTTVTATDPDMVQTVSFSIVGGADAALFAIDAMTGELRFLTAPNFESPADADRDNVYQLIVAANDGNGGVDTQTLSVTVNDVPDGFAPVITSNGGGASAAITVDENATAVTGLTATDADSPSISFAIIGGADAALFEIDAATGVLRFKTAPDYEAAADADHDNIYNVVVQASDGTNSDSQALAVAVANLNDNAPVLTSYGGAASVAFSVAENSLLAATVQASDADGAALSYSISGGADAALFTIDPQTGALSFRTAPDYEAPDDSNGDRLYHVIVSASDGSNSVSQTLAIGITNLNDNAPVITSNGGGASASISMAENASAVTVVAATDADGPVPGFAISGGADAALFTIDPVTGALSFINPPDYENRLDADGDGVYQVTVRATDGSNVDDQLLSITITDVAENGRTITGSSGNNTIGPTTTVLAYQTTALNDTIYALAGNDVIDGGAGADYMDGGAGNDIFYVDTWSDDGFAGNDDQVIELAGGGSDLVYASVSYRLAANVEKLTLTGAVAINGMGNDLANTITGNDAANILSGGTGADILYGMGGGDTLDGGDDNDTLFGGDGSDMLIGGLGDDYLDGGTGADNMAGGLGNDSYIVDSWSDDGNSANDDLIVELAGEGTDQVSASVSYKMAAEIEKLVLTGTDPIDGIGNDIANSMTGNGGNNGLWGGLGNDTLLGNGGDDRLYGEDGQDSLDGGAGNDLLDGGAAGDTLKGGAGSDTLIGGAGKDTLTGGTEADVFLFNRGDTTLNTASYDRITDFKASEGDRIDLDFLNGSLPAVDYAERTIATNSFSDALAAANMTAGVNHVAFVAGSTDGWIFYDANGDGAFEQSIQLVGVNSLAGVDSSSFF</sequence>
<dbReference type="EMBL" id="CP060035">
    <property type="protein sequence ID" value="QOT71255.1"/>
    <property type="molecule type" value="Genomic_DNA"/>
</dbReference>
<feature type="domain" description="Cadherin" evidence="4">
    <location>
        <begin position="394"/>
        <end position="486"/>
    </location>
</feature>
<feature type="domain" description="Cadherin" evidence="4">
    <location>
        <begin position="597"/>
        <end position="698"/>
    </location>
</feature>
<feature type="compositionally biased region" description="Gly residues" evidence="3">
    <location>
        <begin position="227"/>
        <end position="238"/>
    </location>
</feature>
<dbReference type="GO" id="GO:0005576">
    <property type="term" value="C:extracellular region"/>
    <property type="evidence" value="ECO:0007669"/>
    <property type="project" value="UniProtKB-SubCell"/>
</dbReference>
<proteinExistence type="predicted"/>
<dbReference type="InterPro" id="IPR018511">
    <property type="entry name" value="Hemolysin-typ_Ca-bd_CS"/>
</dbReference>
<dbReference type="GO" id="GO:0007156">
    <property type="term" value="P:homophilic cell adhesion via plasma membrane adhesion molecules"/>
    <property type="evidence" value="ECO:0007669"/>
    <property type="project" value="InterPro"/>
</dbReference>
<evidence type="ECO:0000313" key="7">
    <source>
        <dbReference type="Proteomes" id="UP000221538"/>
    </source>
</evidence>
<dbReference type="InterPro" id="IPR011049">
    <property type="entry name" value="Serralysin-like_metalloprot_C"/>
</dbReference>
<reference evidence="5 7" key="1">
    <citation type="journal article" date="2013" name="Biodegradation">
        <title>Occurrence of 4-tert-butylphenol (4-t-BP) biodegradation in an aquatic sample caused by the presence of Spirodela polyrrhiza and isolation of a 4-t-BP-utilizing bacterium.</title>
        <authorList>
            <person name="Ogata Y."/>
            <person name="Toyama T."/>
            <person name="Yu N."/>
            <person name="Wang X."/>
            <person name="Sei K."/>
            <person name="Ike M."/>
        </authorList>
    </citation>
    <scope>NUCLEOTIDE SEQUENCE [LARGE SCALE GENOMIC DNA]</scope>
    <source>
        <strain evidence="5 7">OMI</strain>
    </source>
</reference>
<keyword evidence="5" id="KW-0378">Hydrolase</keyword>
<feature type="domain" description="Cadherin" evidence="4">
    <location>
        <begin position="703"/>
        <end position="817"/>
    </location>
</feature>
<dbReference type="PRINTS" id="PR00313">
    <property type="entry name" value="CABNDNGRPT"/>
</dbReference>
<dbReference type="PROSITE" id="PS00330">
    <property type="entry name" value="HEMOLYSIN_CALCIUM"/>
    <property type="match status" value="8"/>
</dbReference>
<evidence type="ECO:0000313" key="6">
    <source>
        <dbReference type="EMBL" id="QOT71255.1"/>
    </source>
</evidence>
<gene>
    <name evidence="6" type="ORF">H5V43_14335</name>
    <name evidence="5" type="ORF">SFOMI_0807</name>
</gene>
<reference evidence="5 7" key="2">
    <citation type="journal article" date="2013" name="Environ. Sci. Technol.">
        <title>The 4-tert-butylphenol-utilizing bacterium Sphingobium fuliginis OMI can degrade bisphenols via phenolic ring hydroxylation and meta-cleavage pathway.</title>
        <authorList>
            <person name="Ogata Y."/>
            <person name="Goda S."/>
            <person name="Toyama T."/>
            <person name="Sei K."/>
            <person name="Ike M."/>
        </authorList>
    </citation>
    <scope>NUCLEOTIDE SEQUENCE [LARGE SCALE GENOMIC DNA]</scope>
    <source>
        <strain evidence="5 7">OMI</strain>
    </source>
</reference>
<organism evidence="5 7">
    <name type="scientific">Sphingobium fuliginis (strain ATCC 27551)</name>
    <dbReference type="NCBI Taxonomy" id="336203"/>
    <lineage>
        <taxon>Bacteria</taxon>
        <taxon>Pseudomonadati</taxon>
        <taxon>Pseudomonadota</taxon>
        <taxon>Alphaproteobacteria</taxon>
        <taxon>Sphingomonadales</taxon>
        <taxon>Sphingomonadaceae</taxon>
        <taxon>Sphingobium</taxon>
    </lineage>
</organism>
<evidence type="ECO:0000256" key="3">
    <source>
        <dbReference type="SAM" id="MobiDB-lite"/>
    </source>
</evidence>
<feature type="domain" description="Cadherin" evidence="4">
    <location>
        <begin position="497"/>
        <end position="592"/>
    </location>
</feature>
<dbReference type="AlphaFoldDB" id="A0A292ZBQ8"/>
<evidence type="ECO:0000259" key="4">
    <source>
        <dbReference type="PROSITE" id="PS50268"/>
    </source>
</evidence>
<dbReference type="GO" id="GO:0016020">
    <property type="term" value="C:membrane"/>
    <property type="evidence" value="ECO:0007669"/>
    <property type="project" value="InterPro"/>
</dbReference>
<dbReference type="PANTHER" id="PTHR38340:SF1">
    <property type="entry name" value="S-LAYER PROTEIN"/>
    <property type="match status" value="1"/>
</dbReference>
<dbReference type="EMBL" id="BEWI01000030">
    <property type="protein sequence ID" value="GAY20284.1"/>
    <property type="molecule type" value="Genomic_DNA"/>
</dbReference>
<evidence type="ECO:0000256" key="2">
    <source>
        <dbReference type="ARBA" id="ARBA00022525"/>
    </source>
</evidence>
<keyword evidence="2" id="KW-0964">Secreted</keyword>
<dbReference type="CDD" id="cd11304">
    <property type="entry name" value="Cadherin_repeat"/>
    <property type="match status" value="4"/>
</dbReference>
<dbReference type="PANTHER" id="PTHR38340">
    <property type="entry name" value="S-LAYER PROTEIN"/>
    <property type="match status" value="1"/>
</dbReference>
<accession>A0A292ZBQ8</accession>
<comment type="subcellular location">
    <subcellularLocation>
        <location evidence="1">Secreted</location>
    </subcellularLocation>
</comment>
<dbReference type="InterPro" id="IPR015919">
    <property type="entry name" value="Cadherin-like_sf"/>
</dbReference>
<evidence type="ECO:0000313" key="8">
    <source>
        <dbReference type="Proteomes" id="UP000593663"/>
    </source>
</evidence>
<dbReference type="InterPro" id="IPR002126">
    <property type="entry name" value="Cadherin-like_dom"/>
</dbReference>
<dbReference type="RefSeq" id="WP_099185417.1">
    <property type="nucleotide sequence ID" value="NZ_BEWI01000030.1"/>
</dbReference>